<dbReference type="InterPro" id="IPR013406">
    <property type="entry name" value="CHP02574_addiction_mod"/>
</dbReference>
<dbReference type="HOGENOM" id="CLU_2601746_0_0_12"/>
<dbReference type="Proteomes" id="UP000005737">
    <property type="component" value="Unassembled WGS sequence"/>
</dbReference>
<evidence type="ECO:0000313" key="2">
    <source>
        <dbReference type="Proteomes" id="UP000005737"/>
    </source>
</evidence>
<organism evidence="1 2">
    <name type="scientific">Leptonema illini DSM 21528</name>
    <dbReference type="NCBI Taxonomy" id="929563"/>
    <lineage>
        <taxon>Bacteria</taxon>
        <taxon>Pseudomonadati</taxon>
        <taxon>Spirochaetota</taxon>
        <taxon>Spirochaetia</taxon>
        <taxon>Leptospirales</taxon>
        <taxon>Leptospiraceae</taxon>
        <taxon>Leptonema</taxon>
    </lineage>
</organism>
<protein>
    <submittedName>
        <fullName evidence="1">Putative addiction module component CHP02574 family protein</fullName>
    </submittedName>
</protein>
<dbReference type="AlphaFoldDB" id="H2CEW1"/>
<dbReference type="EMBL" id="JH597773">
    <property type="protein sequence ID" value="EHQ07725.1"/>
    <property type="molecule type" value="Genomic_DNA"/>
</dbReference>
<reference evidence="1 2" key="1">
    <citation type="submission" date="2011-10" db="EMBL/GenBank/DDBJ databases">
        <title>The Improved High-Quality Draft genome of Leptonema illini DSM 21528.</title>
        <authorList>
            <consortium name="US DOE Joint Genome Institute (JGI-PGF)"/>
            <person name="Lucas S."/>
            <person name="Copeland A."/>
            <person name="Lapidus A."/>
            <person name="Glavina del Rio T."/>
            <person name="Dalin E."/>
            <person name="Tice H."/>
            <person name="Bruce D."/>
            <person name="Goodwin L."/>
            <person name="Pitluck S."/>
            <person name="Peters L."/>
            <person name="Mikhailova N."/>
            <person name="Held B."/>
            <person name="Kyrpides N."/>
            <person name="Mavromatis K."/>
            <person name="Ivanova N."/>
            <person name="Markowitz V."/>
            <person name="Cheng J.-F."/>
            <person name="Hugenholtz P."/>
            <person name="Woyke T."/>
            <person name="Wu D."/>
            <person name="Gronow S."/>
            <person name="Wellnitz S."/>
            <person name="Brambilla E.-M."/>
            <person name="Klenk H.-P."/>
            <person name="Eisen J.A."/>
        </authorList>
    </citation>
    <scope>NUCLEOTIDE SEQUENCE [LARGE SCALE GENOMIC DNA]</scope>
    <source>
        <strain evidence="1 2">DSM 21528</strain>
    </source>
</reference>
<dbReference type="Pfam" id="PF09720">
    <property type="entry name" value="Unstab_antitox"/>
    <property type="match status" value="1"/>
</dbReference>
<gene>
    <name evidence="1" type="ORF">Lepil_3061</name>
</gene>
<dbReference type="RefSeq" id="WP_002773818.1">
    <property type="nucleotide sequence ID" value="NZ_JH597773.1"/>
</dbReference>
<accession>H2CEW1</accession>
<evidence type="ECO:0000313" key="1">
    <source>
        <dbReference type="EMBL" id="EHQ07725.1"/>
    </source>
</evidence>
<name>H2CEW1_9LEPT</name>
<keyword evidence="2" id="KW-1185">Reference proteome</keyword>
<proteinExistence type="predicted"/>
<dbReference type="STRING" id="183.GCA_002009735_01067"/>
<sequence length="79" mass="9226">MRKTLAEIEKDIKDLTISEKELLVDELLLDIDQTPRAEVDRLRHELIKRRYADVIEGRVQGVDGDAVVERIRTKLNEKN</sequence>